<keyword evidence="1" id="KW-1133">Transmembrane helix</keyword>
<gene>
    <name evidence="2" type="ORF">FHR86_002493</name>
</gene>
<feature type="transmembrane region" description="Helical" evidence="1">
    <location>
        <begin position="146"/>
        <end position="165"/>
    </location>
</feature>
<dbReference type="Proteomes" id="UP000802392">
    <property type="component" value="Unassembled WGS sequence"/>
</dbReference>
<proteinExistence type="predicted"/>
<sequence length="166" mass="17481">MSHRGQNAHQRAEALKERLYITFTALAVTIAFERDAEHASVGGAALTLLLTVLGTLLAVFVADLIAHMIRDGALPSRPELAHLMYVSFGSLAVIVAPMIVLGLSALGVVGVGPGLRLIALILVGTLVVVTLFAVRKLRVKPWQKVLVLAIMGALGLGVLAIELAVH</sequence>
<name>A0ABX0TMQ9_9MICC</name>
<evidence type="ECO:0000313" key="2">
    <source>
        <dbReference type="EMBL" id="NIJ02161.1"/>
    </source>
</evidence>
<protein>
    <recommendedName>
        <fullName evidence="4">VIT family protein</fullName>
    </recommendedName>
</protein>
<dbReference type="EMBL" id="JAAOZD010000004">
    <property type="protein sequence ID" value="NIJ02161.1"/>
    <property type="molecule type" value="Genomic_DNA"/>
</dbReference>
<reference evidence="2 3" key="1">
    <citation type="submission" date="2020-03" db="EMBL/GenBank/DDBJ databases">
        <title>Genomic Encyclopedia of Type Strains, Phase III (KMG-III): the genomes of soil and plant-associated and newly described type strains.</title>
        <authorList>
            <person name="Whitman W."/>
        </authorList>
    </citation>
    <scope>NUCLEOTIDE SEQUENCE [LARGE SCALE GENOMIC DNA]</scope>
    <source>
        <strain evidence="2 3">CECT 4207</strain>
    </source>
</reference>
<evidence type="ECO:0008006" key="4">
    <source>
        <dbReference type="Google" id="ProtNLM"/>
    </source>
</evidence>
<keyword evidence="1" id="KW-0472">Membrane</keyword>
<evidence type="ECO:0000256" key="1">
    <source>
        <dbReference type="SAM" id="Phobius"/>
    </source>
</evidence>
<dbReference type="RefSeq" id="WP_167267012.1">
    <property type="nucleotide sequence ID" value="NZ_BAAAVO010000001.1"/>
</dbReference>
<keyword evidence="3" id="KW-1185">Reference proteome</keyword>
<accession>A0ABX0TMQ9</accession>
<comment type="caution">
    <text evidence="2">The sequence shown here is derived from an EMBL/GenBank/DDBJ whole genome shotgun (WGS) entry which is preliminary data.</text>
</comment>
<feature type="transmembrane region" description="Helical" evidence="1">
    <location>
        <begin position="115"/>
        <end position="134"/>
    </location>
</feature>
<feature type="transmembrane region" description="Helical" evidence="1">
    <location>
        <begin position="83"/>
        <end position="109"/>
    </location>
</feature>
<keyword evidence="1" id="KW-0812">Transmembrane</keyword>
<feature type="transmembrane region" description="Helical" evidence="1">
    <location>
        <begin position="41"/>
        <end position="62"/>
    </location>
</feature>
<organism evidence="2 3">
    <name type="scientific">Paenarthrobacter ilicis</name>
    <dbReference type="NCBI Taxonomy" id="43665"/>
    <lineage>
        <taxon>Bacteria</taxon>
        <taxon>Bacillati</taxon>
        <taxon>Actinomycetota</taxon>
        <taxon>Actinomycetes</taxon>
        <taxon>Micrococcales</taxon>
        <taxon>Micrococcaceae</taxon>
        <taxon>Paenarthrobacter</taxon>
    </lineage>
</organism>
<evidence type="ECO:0000313" key="3">
    <source>
        <dbReference type="Proteomes" id="UP000802392"/>
    </source>
</evidence>